<organism evidence="6 7">
    <name type="scientific">Ulvibacterium marinum</name>
    <dbReference type="NCBI Taxonomy" id="2419782"/>
    <lineage>
        <taxon>Bacteria</taxon>
        <taxon>Pseudomonadati</taxon>
        <taxon>Bacteroidota</taxon>
        <taxon>Flavobacteriia</taxon>
        <taxon>Flavobacteriales</taxon>
        <taxon>Flavobacteriaceae</taxon>
        <taxon>Ulvibacterium</taxon>
    </lineage>
</organism>
<evidence type="ECO:0000256" key="4">
    <source>
        <dbReference type="PIRSR" id="PIRSR601559-51"/>
    </source>
</evidence>
<accession>A0A3B0C279</accession>
<feature type="binding site" description="via carbamate group" evidence="4">
    <location>
        <position position="171"/>
    </location>
    <ligand>
        <name>Zn(2+)</name>
        <dbReference type="ChEBI" id="CHEBI:29105"/>
        <label>1</label>
    </ligand>
</feature>
<comment type="caution">
    <text evidence="6">The sequence shown here is derived from an EMBL/GenBank/DDBJ whole genome shotgun (WGS) entry which is preliminary data.</text>
</comment>
<dbReference type="Pfam" id="PF02126">
    <property type="entry name" value="PTE"/>
    <property type="match status" value="1"/>
</dbReference>
<dbReference type="PROSITE" id="PS51347">
    <property type="entry name" value="PHOSPHOTRIESTERASE_2"/>
    <property type="match status" value="1"/>
</dbReference>
<dbReference type="InterPro" id="IPR017947">
    <property type="entry name" value="AryldialkylPase_Zn-BS"/>
</dbReference>
<evidence type="ECO:0000256" key="3">
    <source>
        <dbReference type="PIRSR" id="PIRSR601559-50"/>
    </source>
</evidence>
<evidence type="ECO:0000256" key="2">
    <source>
        <dbReference type="ARBA" id="ARBA00022801"/>
    </source>
</evidence>
<dbReference type="GO" id="GO:0016788">
    <property type="term" value="F:hydrolase activity, acting on ester bonds"/>
    <property type="evidence" value="ECO:0007669"/>
    <property type="project" value="InterPro"/>
</dbReference>
<keyword evidence="1 4" id="KW-0479">Metal-binding</keyword>
<dbReference type="GO" id="GO:0008270">
    <property type="term" value="F:zinc ion binding"/>
    <property type="evidence" value="ECO:0007669"/>
    <property type="project" value="InterPro"/>
</dbReference>
<dbReference type="InterPro" id="IPR001559">
    <property type="entry name" value="Phosphotriesterase"/>
</dbReference>
<dbReference type="Gene3D" id="3.20.20.140">
    <property type="entry name" value="Metal-dependent hydrolases"/>
    <property type="match status" value="1"/>
</dbReference>
<dbReference type="PANTHER" id="PTHR10819">
    <property type="entry name" value="PHOSPHOTRIESTERASE-RELATED"/>
    <property type="match status" value="1"/>
</dbReference>
<dbReference type="Proteomes" id="UP000276603">
    <property type="component" value="Unassembled WGS sequence"/>
</dbReference>
<dbReference type="AlphaFoldDB" id="A0A3B0C279"/>
<feature type="binding site" evidence="4">
    <location>
        <position position="204"/>
    </location>
    <ligand>
        <name>Zn(2+)</name>
        <dbReference type="ChEBI" id="CHEBI:29105"/>
        <label>2</label>
    </ligand>
</feature>
<keyword evidence="7" id="KW-1185">Reference proteome</keyword>
<evidence type="ECO:0000313" key="6">
    <source>
        <dbReference type="EMBL" id="RKN78554.1"/>
    </source>
</evidence>
<reference evidence="6 7" key="1">
    <citation type="submission" date="2018-10" db="EMBL/GenBank/DDBJ databases">
        <title>Ulvibacterium marinum gen. nov., sp. nov., a novel marine bacterium of the family Flavobacteriaceae, isolated from a culture of the green alga Ulva prolifera.</title>
        <authorList>
            <person name="Zhang Z."/>
        </authorList>
    </citation>
    <scope>NUCLEOTIDE SEQUENCE [LARGE SCALE GENOMIC DNA]</scope>
    <source>
        <strain evidence="6 7">CCMM003</strain>
    </source>
</reference>
<dbReference type="SUPFAM" id="SSF51556">
    <property type="entry name" value="Metallo-dependent hydrolases"/>
    <property type="match status" value="1"/>
</dbReference>
<dbReference type="EMBL" id="RBCJ01000004">
    <property type="protein sequence ID" value="RKN78554.1"/>
    <property type="molecule type" value="Genomic_DNA"/>
</dbReference>
<comment type="cofactor">
    <cofactor evidence="4">
        <name>a divalent metal cation</name>
        <dbReference type="ChEBI" id="CHEBI:60240"/>
    </cofactor>
    <text evidence="4">Binds 2 divalent metal cations per subunit.</text>
</comment>
<dbReference type="PANTHER" id="PTHR10819:SF3">
    <property type="entry name" value="PHOSPHOTRIESTERASE-RELATED PROTEIN"/>
    <property type="match status" value="1"/>
</dbReference>
<gene>
    <name evidence="6" type="ORF">D7Z94_20305</name>
</gene>
<feature type="binding site" evidence="4">
    <location>
        <position position="233"/>
    </location>
    <ligand>
        <name>Zn(2+)</name>
        <dbReference type="ChEBI" id="CHEBI:29105"/>
        <label>2</label>
    </ligand>
</feature>
<protein>
    <submittedName>
        <fullName evidence="6">Phosphotriesterase</fullName>
    </submittedName>
</protein>
<feature type="binding site" description="via carbamate group" evidence="4">
    <location>
        <position position="171"/>
    </location>
    <ligand>
        <name>Zn(2+)</name>
        <dbReference type="ChEBI" id="CHEBI:29105"/>
        <label>2</label>
    </ligand>
</feature>
<name>A0A3B0C279_9FLAO</name>
<comment type="similarity">
    <text evidence="5">Belongs to the metallo-dependent hydrolases superfamily. Phosphotriesterase family.</text>
</comment>
<evidence type="ECO:0000256" key="5">
    <source>
        <dbReference type="PROSITE-ProRule" id="PRU00679"/>
    </source>
</evidence>
<feature type="binding site" evidence="4">
    <location>
        <position position="287"/>
    </location>
    <ligand>
        <name>Zn(2+)</name>
        <dbReference type="ChEBI" id="CHEBI:29105"/>
        <label>1</label>
    </ligand>
</feature>
<feature type="binding site" evidence="4">
    <location>
        <position position="54"/>
    </location>
    <ligand>
        <name>Zn(2+)</name>
        <dbReference type="ChEBI" id="CHEBI:29105"/>
        <label>1</label>
    </ligand>
</feature>
<feature type="modified residue" description="N6-carboxylysine" evidence="3 5">
    <location>
        <position position="171"/>
    </location>
</feature>
<keyword evidence="2" id="KW-0378">Hydrolase</keyword>
<proteinExistence type="inferred from homology"/>
<evidence type="ECO:0000313" key="7">
    <source>
        <dbReference type="Proteomes" id="UP000276603"/>
    </source>
</evidence>
<dbReference type="InterPro" id="IPR032466">
    <property type="entry name" value="Metal_Hydrolase"/>
</dbReference>
<feature type="binding site" evidence="4">
    <location>
        <position position="56"/>
    </location>
    <ligand>
        <name>Zn(2+)</name>
        <dbReference type="ChEBI" id="CHEBI:29105"/>
        <label>1</label>
    </ligand>
</feature>
<sequence length="341" mass="38162">MMSNNIWHLLIIGRFTLPALLFIFLRPNPILGQETIPTVNGSIPIEHLGFTLTHEHIMSNFGKDQSETSLYNEDALFEQVVPYLKKLKSLGVNSIFDCTTAYFGRRIDLLQHISDSTGIQLITNTGFYGAANDRYIPPFAYEVSAKKISEIWIAEFQKGIDGTEVKPGFIKLAFDEGAPSEIDTKLFVAGILTHLKTGLTLAVHTGDNPEAVDQQLKLLKKHKVSPRAWVWVHAHKVGDIDRLLKTAEQGAWISLDGANTSNIVQFTETLVRFKSQNLLHKILLSHDGNGFPRGGEIRQFEIIPKALIPALLAHGFTKKEIDQIMVQNPKNAFRITVKKTD</sequence>
<evidence type="ECO:0000256" key="1">
    <source>
        <dbReference type="ARBA" id="ARBA00022723"/>
    </source>
</evidence>
<dbReference type="PROSITE" id="PS01322">
    <property type="entry name" value="PHOSPHOTRIESTERASE_1"/>
    <property type="match status" value="1"/>
</dbReference>